<dbReference type="FunFam" id="1.25.40.10:FF:000427">
    <property type="entry name" value="Pentatricopeptide repeat-containing protein chloroplastic"/>
    <property type="match status" value="1"/>
</dbReference>
<dbReference type="Pfam" id="PF20431">
    <property type="entry name" value="E_motif"/>
    <property type="match status" value="1"/>
</dbReference>
<accession>A0A678WCJ4</accession>
<sequence length="608" mass="69184">MALLLATTLPAEPSTVHLHRHDQRVLHILTQSVTVPLPHLKQIHAKILRTAPQLHHTPQSVYLYSRLLYFSALQDLIYTLQLFHNIPNPNTFIYNTLIRAYAHSKLHKNRAFCVFQELLQQEALLPDKHTFPFVLKACAHSFNLIEGKQTHAQVVKRGCASDVYVSNSLIHFYASCGLPENATKVFDKMPERSLVSWNAIIDALVLVGEFYKALRMFVEMMPSFEPDGYTVQSVINACTGLGALSMGMWLHAYLLKKCEIDPKFDILVNNSLIEMYYKCGSMRMALQVLQSMRRRDVNSWNAAILGLAVHGEAERVFEHFDRMISEDKLRPNSITFVGVLSACNHRGLVNEGRRYFDLMSSEYKVEPVLQHYGCLVDLLARSGRIAEAVDIVSSMPVKPDDVIWRSLLDASCKQGEGIDMSQEMAKRLMEGKRGSSSGAYVLLSRVFASANRWDEVGLIRKLMMDENDGKEPGCSSVEVDGVVHEFFAGDTTHPRSREIYQFLRWMEERVKMAGYVHDLSQAPLVDEARDRKGDSLGLHSERLAIAFALLNLKSRAAPIRVFKNLRVCNDCHNFIKLISKVMNVEIVMRDRLRFHCFRNGSCSCLDFW</sequence>
<evidence type="ECO:0000313" key="5">
    <source>
        <dbReference type="EMBL" id="AYM00595.1"/>
    </source>
</evidence>
<dbReference type="InterPro" id="IPR046848">
    <property type="entry name" value="E_motif"/>
</dbReference>
<evidence type="ECO:0000259" key="4">
    <source>
        <dbReference type="Pfam" id="PF14432"/>
    </source>
</evidence>
<dbReference type="InterPro" id="IPR032867">
    <property type="entry name" value="DYW_dom"/>
</dbReference>
<dbReference type="FunFam" id="1.25.40.10:FF:000474">
    <property type="entry name" value="Pentatricopeptide repeat protein PPR986-12"/>
    <property type="match status" value="1"/>
</dbReference>
<dbReference type="Gene3D" id="1.25.40.10">
    <property type="entry name" value="Tetratricopeptide repeat domain"/>
    <property type="match status" value="3"/>
</dbReference>
<dbReference type="GO" id="GO:0009451">
    <property type="term" value="P:RNA modification"/>
    <property type="evidence" value="ECO:0007669"/>
    <property type="project" value="InterPro"/>
</dbReference>
<feature type="repeat" description="PPR" evidence="3">
    <location>
        <begin position="265"/>
        <end position="299"/>
    </location>
</feature>
<dbReference type="AlphaFoldDB" id="A0A678WCJ4"/>
<name>A0A678WCJ4_SALMI</name>
<dbReference type="EMBL" id="MH004595">
    <property type="protein sequence ID" value="AYM00595.1"/>
    <property type="molecule type" value="mRNA"/>
</dbReference>
<feature type="repeat" description="PPR" evidence="3">
    <location>
        <begin position="162"/>
        <end position="196"/>
    </location>
</feature>
<proteinExistence type="evidence at transcript level"/>
<organism evidence="5">
    <name type="scientific">Salvia miltiorrhiza</name>
    <name type="common">Chinese sage</name>
    <dbReference type="NCBI Taxonomy" id="226208"/>
    <lineage>
        <taxon>Eukaryota</taxon>
        <taxon>Viridiplantae</taxon>
        <taxon>Streptophyta</taxon>
        <taxon>Embryophyta</taxon>
        <taxon>Tracheophyta</taxon>
        <taxon>Spermatophyta</taxon>
        <taxon>Magnoliopsida</taxon>
        <taxon>eudicotyledons</taxon>
        <taxon>Gunneridae</taxon>
        <taxon>Pentapetalae</taxon>
        <taxon>asterids</taxon>
        <taxon>lamiids</taxon>
        <taxon>Lamiales</taxon>
        <taxon>Lamiaceae</taxon>
        <taxon>Nepetoideae</taxon>
        <taxon>Mentheae</taxon>
        <taxon>Salviinae</taxon>
        <taxon>Salvia</taxon>
        <taxon>Salvia incertae sedis</taxon>
    </lineage>
</organism>
<evidence type="ECO:0000256" key="2">
    <source>
        <dbReference type="ARBA" id="ARBA00022737"/>
    </source>
</evidence>
<dbReference type="GO" id="GO:0003723">
    <property type="term" value="F:RNA binding"/>
    <property type="evidence" value="ECO:0007669"/>
    <property type="project" value="InterPro"/>
</dbReference>
<dbReference type="Pfam" id="PF20430">
    <property type="entry name" value="Eplus_motif"/>
    <property type="match status" value="1"/>
</dbReference>
<keyword evidence="2" id="KW-0677">Repeat</keyword>
<comment type="similarity">
    <text evidence="1">Belongs to the PPR family. PCMP-H subfamily.</text>
</comment>
<dbReference type="Pfam" id="PF14432">
    <property type="entry name" value="DYW_deaminase"/>
    <property type="match status" value="1"/>
</dbReference>
<dbReference type="InterPro" id="IPR046849">
    <property type="entry name" value="E2_motif"/>
</dbReference>
<dbReference type="PANTHER" id="PTHR47926">
    <property type="entry name" value="PENTATRICOPEPTIDE REPEAT-CONTAINING PROTEIN"/>
    <property type="match status" value="1"/>
</dbReference>
<dbReference type="GO" id="GO:0008270">
    <property type="term" value="F:zinc ion binding"/>
    <property type="evidence" value="ECO:0007669"/>
    <property type="project" value="InterPro"/>
</dbReference>
<evidence type="ECO:0000256" key="1">
    <source>
        <dbReference type="ARBA" id="ARBA00006643"/>
    </source>
</evidence>
<dbReference type="InterPro" id="IPR011990">
    <property type="entry name" value="TPR-like_helical_dom_sf"/>
</dbReference>
<protein>
    <submittedName>
        <fullName evidence="5">Pentatricopeptide repeat protein</fullName>
    </submittedName>
</protein>
<feature type="domain" description="DYW" evidence="4">
    <location>
        <begin position="514"/>
        <end position="608"/>
    </location>
</feature>
<evidence type="ECO:0000256" key="3">
    <source>
        <dbReference type="PROSITE-ProRule" id="PRU00708"/>
    </source>
</evidence>
<reference evidence="5" key="1">
    <citation type="journal article" date="2018" name="Molecules">
        <title>The Pentatricopeptide Repeat Gene Family in Salvia miltiorrhiza: Genome-Wide Characterization and Expression Analysis.</title>
        <authorList>
            <person name="Li H."/>
            <person name="Li C."/>
            <person name="Deng Y."/>
            <person name="Jiang X."/>
            <person name="Lu S."/>
        </authorList>
    </citation>
    <scope>NUCLEOTIDE SEQUENCE</scope>
</reference>
<dbReference type="InterPro" id="IPR046960">
    <property type="entry name" value="PPR_At4g14850-like_plant"/>
</dbReference>
<dbReference type="NCBIfam" id="TIGR00756">
    <property type="entry name" value="PPR"/>
    <property type="match status" value="1"/>
</dbReference>
<dbReference type="PANTHER" id="PTHR47926:SF508">
    <property type="entry name" value="PENTATRICOPEPTIDE REPEAT-CONTAINING PROTEIN"/>
    <property type="match status" value="1"/>
</dbReference>
<dbReference type="InterPro" id="IPR002885">
    <property type="entry name" value="PPR_rpt"/>
</dbReference>
<reference evidence="5" key="2">
    <citation type="submission" date="2018-02" db="EMBL/GenBank/DDBJ databases">
        <authorList>
            <person name="Li H.Q."/>
            <person name="Lu S.F."/>
        </authorList>
    </citation>
    <scope>NUCLEOTIDE SEQUENCE</scope>
</reference>
<dbReference type="PROSITE" id="PS51375">
    <property type="entry name" value="PPR"/>
    <property type="match status" value="2"/>
</dbReference>
<dbReference type="Pfam" id="PF01535">
    <property type="entry name" value="PPR"/>
    <property type="match status" value="5"/>
</dbReference>